<evidence type="ECO:0000313" key="6">
    <source>
        <dbReference type="Proteomes" id="UP000422744"/>
    </source>
</evidence>
<keyword evidence="4" id="KW-0472">Membrane</keyword>
<dbReference type="SMART" id="SM00248">
    <property type="entry name" value="ANK"/>
    <property type="match status" value="6"/>
</dbReference>
<feature type="transmembrane region" description="Helical" evidence="4">
    <location>
        <begin position="327"/>
        <end position="349"/>
    </location>
</feature>
<feature type="repeat" description="ANK" evidence="3">
    <location>
        <begin position="88"/>
        <end position="120"/>
    </location>
</feature>
<evidence type="ECO:0000313" key="5">
    <source>
        <dbReference type="EMBL" id="QGT15941.1"/>
    </source>
</evidence>
<evidence type="ECO:0000256" key="4">
    <source>
        <dbReference type="SAM" id="Phobius"/>
    </source>
</evidence>
<feature type="repeat" description="ANK" evidence="3">
    <location>
        <begin position="154"/>
        <end position="178"/>
    </location>
</feature>
<evidence type="ECO:0000256" key="1">
    <source>
        <dbReference type="ARBA" id="ARBA00022737"/>
    </source>
</evidence>
<organism evidence="5 6">
    <name type="scientific">Wolbachia pipientis</name>
    <dbReference type="NCBI Taxonomy" id="955"/>
    <lineage>
        <taxon>Bacteria</taxon>
        <taxon>Pseudomonadati</taxon>
        <taxon>Pseudomonadota</taxon>
        <taxon>Alphaproteobacteria</taxon>
        <taxon>Rickettsiales</taxon>
        <taxon>Anaplasmataceae</taxon>
        <taxon>Wolbachieae</taxon>
        <taxon>Wolbachia</taxon>
    </lineage>
</organism>
<proteinExistence type="predicted"/>
<keyword evidence="2 3" id="KW-0040">ANK repeat</keyword>
<dbReference type="Proteomes" id="UP000422744">
    <property type="component" value="Chromosome"/>
</dbReference>
<feature type="transmembrane region" description="Helical" evidence="4">
    <location>
        <begin position="299"/>
        <end position="321"/>
    </location>
</feature>
<sequence length="377" mass="41037">MQGLGQILIAVNCSQNLNKDNIADKIKAEIEAKSNERNLGTIEKFLKRWEKNNFDLKKFPCGDLLQFAAKFNCAKLAEHLVANGFDINDGFPLHCAAQHGHTQVAEILLAEKADVSMQDRKGFTPLDYAVHLGNKIEMVRLLLRAGATNVQNGCGFTPLHHTAECGYVQMVEILLKEGRTDVNAQDKKGRTPLHYAARHGHTQVVEVLLEKGADVNLQGKDGKTPLHYTAENGYTQIAEALLKGGAGVDVQDKDGRTPLYYAVYYTHGEYPRLNYQHPKVAKLLLNYGADPSFIHRPKAITAGITVGVISAVVVPLVLAYATALPALAIIGITVASALIVGSITYGVTYKSSEYSLNSKLSEVSCSNVDGNKQTVQP</sequence>
<dbReference type="InterPro" id="IPR051637">
    <property type="entry name" value="Ank_repeat_dom-contain_49"/>
</dbReference>
<evidence type="ECO:0000256" key="2">
    <source>
        <dbReference type="ARBA" id="ARBA00023043"/>
    </source>
</evidence>
<dbReference type="RefSeq" id="WP_155968458.1">
    <property type="nucleotide sequence ID" value="NZ_CP037426.1"/>
</dbReference>
<keyword evidence="4" id="KW-1133">Transmembrane helix</keyword>
<feature type="repeat" description="ANK" evidence="3">
    <location>
        <begin position="188"/>
        <end position="220"/>
    </location>
</feature>
<dbReference type="PANTHER" id="PTHR24180">
    <property type="entry name" value="CYCLIN-DEPENDENT KINASE INHIBITOR 2C-RELATED"/>
    <property type="match status" value="1"/>
</dbReference>
<dbReference type="SUPFAM" id="SSF48403">
    <property type="entry name" value="Ankyrin repeat"/>
    <property type="match status" value="1"/>
</dbReference>
<dbReference type="PROSITE" id="PS50088">
    <property type="entry name" value="ANK_REPEAT"/>
    <property type="match status" value="6"/>
</dbReference>
<dbReference type="InterPro" id="IPR036770">
    <property type="entry name" value="Ankyrin_rpt-contain_sf"/>
</dbReference>
<dbReference type="InterPro" id="IPR002110">
    <property type="entry name" value="Ankyrin_rpt"/>
</dbReference>
<evidence type="ECO:0000256" key="3">
    <source>
        <dbReference type="PROSITE-ProRule" id="PRU00023"/>
    </source>
</evidence>
<reference evidence="5 6" key="1">
    <citation type="submission" date="2019-03" db="EMBL/GenBank/DDBJ databases">
        <title>Wolbachia endosymbiont of Haematobia irritans wIrr.</title>
        <authorList>
            <person name="Parry R.H."/>
            <person name="Asgari S."/>
        </authorList>
    </citation>
    <scope>NUCLEOTIDE SEQUENCE [LARGE SCALE GENOMIC DNA]</scope>
    <source>
        <strain evidence="6">wIrr</strain>
    </source>
</reference>
<feature type="repeat" description="ANK" evidence="3">
    <location>
        <begin position="121"/>
        <end position="147"/>
    </location>
</feature>
<dbReference type="AlphaFoldDB" id="A0A6I6CIY5"/>
<accession>A0A6I6CIY5</accession>
<feature type="repeat" description="ANK" evidence="3">
    <location>
        <begin position="221"/>
        <end position="253"/>
    </location>
</feature>
<dbReference type="Pfam" id="PF00023">
    <property type="entry name" value="Ank"/>
    <property type="match status" value="2"/>
</dbReference>
<dbReference type="Pfam" id="PF12796">
    <property type="entry name" value="Ank_2"/>
    <property type="match status" value="1"/>
</dbReference>
<dbReference type="EMBL" id="CP037426">
    <property type="protein sequence ID" value="QGT15941.1"/>
    <property type="molecule type" value="Genomic_DNA"/>
</dbReference>
<dbReference type="PANTHER" id="PTHR24180:SF45">
    <property type="entry name" value="POLY [ADP-RIBOSE] POLYMERASE TANKYRASE"/>
    <property type="match status" value="1"/>
</dbReference>
<dbReference type="PROSITE" id="PS50297">
    <property type="entry name" value="ANK_REP_REGION"/>
    <property type="match status" value="5"/>
</dbReference>
<keyword evidence="4" id="KW-0812">Transmembrane</keyword>
<gene>
    <name evidence="5" type="ORF">E0495_01230</name>
</gene>
<dbReference type="Pfam" id="PF13857">
    <property type="entry name" value="Ank_5"/>
    <property type="match status" value="1"/>
</dbReference>
<keyword evidence="1" id="KW-0677">Repeat</keyword>
<dbReference type="Gene3D" id="1.25.40.20">
    <property type="entry name" value="Ankyrin repeat-containing domain"/>
    <property type="match status" value="4"/>
</dbReference>
<protein>
    <submittedName>
        <fullName evidence="5">Ankyrin repeat domain-containing protein</fullName>
    </submittedName>
</protein>
<name>A0A6I6CIY5_WOLPI</name>
<dbReference type="PRINTS" id="PR01415">
    <property type="entry name" value="ANKYRIN"/>
</dbReference>
<feature type="repeat" description="ANK" evidence="3">
    <location>
        <begin position="254"/>
        <end position="296"/>
    </location>
</feature>